<accession>A0ABN8ZZ60</accession>
<feature type="region of interest" description="Disordered" evidence="1">
    <location>
        <begin position="1"/>
        <end position="23"/>
    </location>
</feature>
<dbReference type="Proteomes" id="UP001176941">
    <property type="component" value="Chromosome 7"/>
</dbReference>
<name>A0ABN8ZZ60_RANTA</name>
<evidence type="ECO:0000256" key="1">
    <source>
        <dbReference type="SAM" id="MobiDB-lite"/>
    </source>
</evidence>
<evidence type="ECO:0000313" key="3">
    <source>
        <dbReference type="Proteomes" id="UP001176941"/>
    </source>
</evidence>
<reference evidence="2" key="1">
    <citation type="submission" date="2023-04" db="EMBL/GenBank/DDBJ databases">
        <authorList>
            <consortium name="ELIXIR-Norway"/>
        </authorList>
    </citation>
    <scope>NUCLEOTIDE SEQUENCE [LARGE SCALE GENOMIC DNA]</scope>
</reference>
<sequence length="114" mass="12091">MPIHTSPSPSPPPPSSYRQGCGGSDIHMTAGDLKGIPECACAWRWERQLADCDAMKTALHPDGSSLDGRPSGWRSRQREGDTGRSVITHRSPVGPSPAFASRGLSGHLEATSTL</sequence>
<proteinExistence type="predicted"/>
<protein>
    <submittedName>
        <fullName evidence="2">Uncharacterized protein</fullName>
    </submittedName>
</protein>
<keyword evidence="3" id="KW-1185">Reference proteome</keyword>
<feature type="region of interest" description="Disordered" evidence="1">
    <location>
        <begin position="58"/>
        <end position="114"/>
    </location>
</feature>
<gene>
    <name evidence="2" type="ORF">MRATA1EN1_LOCUS27258</name>
</gene>
<organism evidence="2 3">
    <name type="scientific">Rangifer tarandus platyrhynchus</name>
    <name type="common">Svalbard reindeer</name>
    <dbReference type="NCBI Taxonomy" id="3082113"/>
    <lineage>
        <taxon>Eukaryota</taxon>
        <taxon>Metazoa</taxon>
        <taxon>Chordata</taxon>
        <taxon>Craniata</taxon>
        <taxon>Vertebrata</taxon>
        <taxon>Euteleostomi</taxon>
        <taxon>Mammalia</taxon>
        <taxon>Eutheria</taxon>
        <taxon>Laurasiatheria</taxon>
        <taxon>Artiodactyla</taxon>
        <taxon>Ruminantia</taxon>
        <taxon>Pecora</taxon>
        <taxon>Cervidae</taxon>
        <taxon>Odocoileinae</taxon>
        <taxon>Rangifer</taxon>
    </lineage>
</organism>
<evidence type="ECO:0000313" key="2">
    <source>
        <dbReference type="EMBL" id="CAI9178296.1"/>
    </source>
</evidence>
<dbReference type="EMBL" id="OX459943">
    <property type="protein sequence ID" value="CAI9178296.1"/>
    <property type="molecule type" value="Genomic_DNA"/>
</dbReference>